<dbReference type="GeneID" id="84782363"/>
<dbReference type="NCBIfam" id="TIGR03713">
    <property type="entry name" value="acc_sec_asp1"/>
    <property type="match status" value="1"/>
</dbReference>
<protein>
    <recommendedName>
        <fullName evidence="3">Accessory Sec system protein Asp1</fullName>
    </recommendedName>
</protein>
<accession>A0A0R1K6F4</accession>
<dbReference type="AlphaFoldDB" id="A0A0R1K6F4"/>
<evidence type="ECO:0000313" key="2">
    <source>
        <dbReference type="Proteomes" id="UP000051162"/>
    </source>
</evidence>
<keyword evidence="2" id="KW-1185">Reference proteome</keyword>
<dbReference type="OrthoDB" id="9767875at2"/>
<evidence type="ECO:0008006" key="3">
    <source>
        <dbReference type="Google" id="ProtNLM"/>
    </source>
</evidence>
<organism evidence="1 2">
    <name type="scientific">Levilactobacillus namurensis DSM 19117</name>
    <dbReference type="NCBI Taxonomy" id="1423773"/>
    <lineage>
        <taxon>Bacteria</taxon>
        <taxon>Bacillati</taxon>
        <taxon>Bacillota</taxon>
        <taxon>Bacilli</taxon>
        <taxon>Lactobacillales</taxon>
        <taxon>Lactobacillaceae</taxon>
        <taxon>Levilactobacillus</taxon>
    </lineage>
</organism>
<evidence type="ECO:0000313" key="1">
    <source>
        <dbReference type="EMBL" id="KRK75522.1"/>
    </source>
</evidence>
<name>A0A0R1K6F4_9LACO</name>
<dbReference type="STRING" id="1423773.FD30_GL001900"/>
<dbReference type="GO" id="GO:0015031">
    <property type="term" value="P:protein transport"/>
    <property type="evidence" value="ECO:0007669"/>
    <property type="project" value="InterPro"/>
</dbReference>
<dbReference type="EMBL" id="AZDT01000036">
    <property type="protein sequence ID" value="KRK75522.1"/>
    <property type="molecule type" value="Genomic_DNA"/>
</dbReference>
<reference evidence="1 2" key="1">
    <citation type="journal article" date="2015" name="Genome Announc.">
        <title>Expanding the biotechnology potential of lactobacilli through comparative genomics of 213 strains and associated genera.</title>
        <authorList>
            <person name="Sun Z."/>
            <person name="Harris H.M."/>
            <person name="McCann A."/>
            <person name="Guo C."/>
            <person name="Argimon S."/>
            <person name="Zhang W."/>
            <person name="Yang X."/>
            <person name="Jeffery I.B."/>
            <person name="Cooney J.C."/>
            <person name="Kagawa T.F."/>
            <person name="Liu W."/>
            <person name="Song Y."/>
            <person name="Salvetti E."/>
            <person name="Wrobel A."/>
            <person name="Rasinkangas P."/>
            <person name="Parkhill J."/>
            <person name="Rea M.C."/>
            <person name="O'Sullivan O."/>
            <person name="Ritari J."/>
            <person name="Douillard F.P."/>
            <person name="Paul Ross R."/>
            <person name="Yang R."/>
            <person name="Briner A.E."/>
            <person name="Felis G.E."/>
            <person name="de Vos W.M."/>
            <person name="Barrangou R."/>
            <person name="Klaenhammer T.R."/>
            <person name="Caufield P.W."/>
            <person name="Cui Y."/>
            <person name="Zhang H."/>
            <person name="O'Toole P.W."/>
        </authorList>
    </citation>
    <scope>NUCLEOTIDE SEQUENCE [LARGE SCALE GENOMIC DNA]</scope>
    <source>
        <strain evidence="1 2">DSM 19117</strain>
    </source>
</reference>
<dbReference type="InterPro" id="IPR022372">
    <property type="entry name" value="Accessory_SS_Asp1"/>
</dbReference>
<dbReference type="Pfam" id="PF16993">
    <property type="entry name" value="Asp1"/>
    <property type="match status" value="1"/>
</dbReference>
<sequence>MTVIIPAWSRDALKLADNPIVKLAQLFSHHQLDTELLLLQPLPWLRYQLQQNHLSALDWWNVYDDIQHVHRPSGLPLGLEDLNLPQGTEFAYVGATVLLYREGRVRGTVHFHPAGFVSRVDLLNDLGQRVLKVYDDRGFCSTQTTYSLRNHRIETLWFDPNGAVVMRRKDTPEVQLLDASGQVTNTYDSLEALLTERVMAHLKDRHDLIISAANPVTAEILTVIARQHRLAYLLDTRVAPTLPDDLFGAVERVVAPTEQMAAKFQQVNANLDTPVDVVSPYATKLALGNSTELPETTIAWAVNHLSASAQVLVGRQLVNWLVQDDQHVISVIATSKVSADRLAQQFKQQILSAATIDADSADGRLIDLVLYQLAHHQPLTGLGTQIPKELQTVIGQIQRVQVRYRVSDHDREAILSSARLLIDLGDIPDLQLQIAAISAGIPQINRVATGYVADQQNGRIVAHLDELPQALDYYLATLIHWNQSLVKSIGFLEQLAEPKLLAYWKGVMMHGK</sequence>
<dbReference type="PATRIC" id="fig|1423773.3.peg.1945"/>
<comment type="caution">
    <text evidence="1">The sequence shown here is derived from an EMBL/GenBank/DDBJ whole genome shotgun (WGS) entry which is preliminary data.</text>
</comment>
<proteinExistence type="predicted"/>
<dbReference type="Proteomes" id="UP000051162">
    <property type="component" value="Unassembled WGS sequence"/>
</dbReference>
<gene>
    <name evidence="1" type="ORF">FD30_GL001900</name>
</gene>
<dbReference type="RefSeq" id="WP_056944325.1">
    <property type="nucleotide sequence ID" value="NZ_AZDT01000036.1"/>
</dbReference>